<evidence type="ECO:0000256" key="8">
    <source>
        <dbReference type="SAM" id="MobiDB-lite"/>
    </source>
</evidence>
<keyword evidence="9" id="KW-0472">Membrane</keyword>
<keyword evidence="3 7" id="KW-0547">Nucleotide-binding</keyword>
<keyword evidence="12" id="KW-1185">Reference proteome</keyword>
<dbReference type="EC" id="2.7.11.1" evidence="1"/>
<evidence type="ECO:0000256" key="9">
    <source>
        <dbReference type="SAM" id="Phobius"/>
    </source>
</evidence>
<dbReference type="Pfam" id="PF00069">
    <property type="entry name" value="Pkinase"/>
    <property type="match status" value="1"/>
</dbReference>
<dbReference type="GO" id="GO:0004674">
    <property type="term" value="F:protein serine/threonine kinase activity"/>
    <property type="evidence" value="ECO:0007669"/>
    <property type="project" value="UniProtKB-KW"/>
</dbReference>
<name>A0A7G9FN91_9FIRM</name>
<sequence>MTKEGTVLDGKYEILAEVGRGGMSIVYLARDKRLNKQWAVKEIKNDGKKSAKTLLKGLEREANILKNVDHPVLPRIVDIINQDGTIYVVMDYIEGDTIQDRLKKEGAQPQELVVEWGLQLASALNYLHNMNPPIIYRDMKPSNVMIKPEGGVKLIDFGTAKEYEIENNADTTALGTRGYAAPEQFGDSKGRGIYNTDARTDIYNLGATLYHIVTGKNPCEPPYEIKPIREWNPMLSSGLEKIILKCTQADPNDRYQNCTELMYALEHYDELDDSYRKKNKKKLGLFAATVALAVVSGITAGIGYSGMQRIKLNNYNQYIENGMNYCREENYEAGTAEFKKAIELDGSEEKAYEQYIQAYIDATNKAEEAGTESTLNLDDALTLVSNRISSKHGGVEKNSAVLYKLALTYFEEERSYSQAAKYFGMIDEKDEEYGKLAGFYKSISELRSDSTSDASELMQAVNDFATYNENNFTNQEATKFVNYRIIGEIYSTNVSKDAETSIAEQASTVMEQAVADLDEYTGNDLDEEAVMDMNYRYDDNLIMIYEQLAKENTDNETVANGYYSMAISYCEDYIGILKMKVDSDPSISLGGSSVNAYNQSYYNKMMTEARCYDAQGKTDDALKIYEAAEKVFGTKNEWSDNVYAEHLDYLYRLCEAQEQDPKLWTTKIPDLTKKLIQVFDDGGNVLGIDSNKTWYKRKDTLQMLKDGSYDISEEEATQAPDANSDDSQSAEMGE</sequence>
<keyword evidence="2" id="KW-0808">Transferase</keyword>
<evidence type="ECO:0000259" key="10">
    <source>
        <dbReference type="PROSITE" id="PS50011"/>
    </source>
</evidence>
<keyword evidence="9" id="KW-0812">Transmembrane</keyword>
<dbReference type="RefSeq" id="WP_118734933.1">
    <property type="nucleotide sequence ID" value="NZ_CP060632.1"/>
</dbReference>
<keyword evidence="5 7" id="KW-0067">ATP-binding</keyword>
<feature type="domain" description="Protein kinase" evidence="10">
    <location>
        <begin position="12"/>
        <end position="271"/>
    </location>
</feature>
<dbReference type="Gene3D" id="3.30.200.20">
    <property type="entry name" value="Phosphorylase Kinase, domain 1"/>
    <property type="match status" value="1"/>
</dbReference>
<dbReference type="GO" id="GO:0005524">
    <property type="term" value="F:ATP binding"/>
    <property type="evidence" value="ECO:0007669"/>
    <property type="project" value="UniProtKB-UniRule"/>
</dbReference>
<dbReference type="InterPro" id="IPR019734">
    <property type="entry name" value="TPR_rpt"/>
</dbReference>
<dbReference type="PROSITE" id="PS00107">
    <property type="entry name" value="PROTEIN_KINASE_ATP"/>
    <property type="match status" value="1"/>
</dbReference>
<feature type="compositionally biased region" description="Polar residues" evidence="8">
    <location>
        <begin position="725"/>
        <end position="734"/>
    </location>
</feature>
<evidence type="ECO:0000256" key="7">
    <source>
        <dbReference type="PROSITE-ProRule" id="PRU10141"/>
    </source>
</evidence>
<evidence type="ECO:0000256" key="2">
    <source>
        <dbReference type="ARBA" id="ARBA00022679"/>
    </source>
</evidence>
<feature type="region of interest" description="Disordered" evidence="8">
    <location>
        <begin position="706"/>
        <end position="734"/>
    </location>
</feature>
<proteinExistence type="predicted"/>
<protein>
    <recommendedName>
        <fullName evidence="1">non-specific serine/threonine protein kinase</fullName>
        <ecNumber evidence="1">2.7.11.1</ecNumber>
    </recommendedName>
</protein>
<evidence type="ECO:0000313" key="12">
    <source>
        <dbReference type="Proteomes" id="UP000515819"/>
    </source>
</evidence>
<evidence type="ECO:0000256" key="6">
    <source>
        <dbReference type="PROSITE-ProRule" id="PRU00339"/>
    </source>
</evidence>
<dbReference type="KEGG" id="wcp:H9Q76_01535"/>
<dbReference type="PANTHER" id="PTHR43289:SF6">
    <property type="entry name" value="SERINE_THREONINE-PROTEIN KINASE NEKL-3"/>
    <property type="match status" value="1"/>
</dbReference>
<feature type="binding site" evidence="7">
    <location>
        <position position="41"/>
    </location>
    <ligand>
        <name>ATP</name>
        <dbReference type="ChEBI" id="CHEBI:30616"/>
    </ligand>
</feature>
<evidence type="ECO:0000256" key="3">
    <source>
        <dbReference type="ARBA" id="ARBA00022741"/>
    </source>
</evidence>
<evidence type="ECO:0000256" key="4">
    <source>
        <dbReference type="ARBA" id="ARBA00022777"/>
    </source>
</evidence>
<dbReference type="EMBL" id="CP060632">
    <property type="protein sequence ID" value="QNM00023.1"/>
    <property type="molecule type" value="Genomic_DNA"/>
</dbReference>
<dbReference type="InterPro" id="IPR008271">
    <property type="entry name" value="Ser/Thr_kinase_AS"/>
</dbReference>
<evidence type="ECO:0000313" key="11">
    <source>
        <dbReference type="EMBL" id="QNM00023.1"/>
    </source>
</evidence>
<keyword evidence="4 11" id="KW-0418">Kinase</keyword>
<dbReference type="InterPro" id="IPR017441">
    <property type="entry name" value="Protein_kinase_ATP_BS"/>
</dbReference>
<feature type="transmembrane region" description="Helical" evidence="9">
    <location>
        <begin position="283"/>
        <end position="304"/>
    </location>
</feature>
<keyword evidence="9" id="KW-1133">Transmembrane helix</keyword>
<feature type="repeat" description="TPR" evidence="6">
    <location>
        <begin position="315"/>
        <end position="348"/>
    </location>
</feature>
<dbReference type="PROSITE" id="PS00108">
    <property type="entry name" value="PROTEIN_KINASE_ST"/>
    <property type="match status" value="1"/>
</dbReference>
<evidence type="ECO:0000256" key="5">
    <source>
        <dbReference type="ARBA" id="ARBA00022840"/>
    </source>
</evidence>
<dbReference type="SUPFAM" id="SSF56112">
    <property type="entry name" value="Protein kinase-like (PK-like)"/>
    <property type="match status" value="1"/>
</dbReference>
<dbReference type="PROSITE" id="PS50005">
    <property type="entry name" value="TPR"/>
    <property type="match status" value="1"/>
</dbReference>
<accession>A0A7G9FN91</accession>
<reference evidence="11 12" key="1">
    <citation type="submission" date="2020-08" db="EMBL/GenBank/DDBJ databases">
        <authorList>
            <person name="Liu C."/>
            <person name="Sun Q."/>
        </authorList>
    </citation>
    <scope>NUCLEOTIDE SEQUENCE [LARGE SCALE GENOMIC DNA]</scope>
    <source>
        <strain evidence="11 12">NSJ-4</strain>
    </source>
</reference>
<dbReference type="SMART" id="SM00220">
    <property type="entry name" value="S_TKc"/>
    <property type="match status" value="1"/>
</dbReference>
<dbReference type="InterPro" id="IPR011009">
    <property type="entry name" value="Kinase-like_dom_sf"/>
</dbReference>
<organism evidence="11 12">
    <name type="scientific">Wujia chipingensis</name>
    <dbReference type="NCBI Taxonomy" id="2763670"/>
    <lineage>
        <taxon>Bacteria</taxon>
        <taxon>Bacillati</taxon>
        <taxon>Bacillota</taxon>
        <taxon>Clostridia</taxon>
        <taxon>Lachnospirales</taxon>
        <taxon>Lachnospiraceae</taxon>
        <taxon>Wujia</taxon>
    </lineage>
</organism>
<dbReference type="Proteomes" id="UP000515819">
    <property type="component" value="Chromosome"/>
</dbReference>
<dbReference type="AlphaFoldDB" id="A0A7G9FN91"/>
<evidence type="ECO:0000256" key="1">
    <source>
        <dbReference type="ARBA" id="ARBA00012513"/>
    </source>
</evidence>
<dbReference type="CDD" id="cd14014">
    <property type="entry name" value="STKc_PknB_like"/>
    <property type="match status" value="1"/>
</dbReference>
<dbReference type="InterPro" id="IPR000719">
    <property type="entry name" value="Prot_kinase_dom"/>
</dbReference>
<dbReference type="Gene3D" id="1.10.510.10">
    <property type="entry name" value="Transferase(Phosphotransferase) domain 1"/>
    <property type="match status" value="1"/>
</dbReference>
<gene>
    <name evidence="11" type="ORF">H9Q76_01535</name>
</gene>
<dbReference type="PROSITE" id="PS50011">
    <property type="entry name" value="PROTEIN_KINASE_DOM"/>
    <property type="match status" value="1"/>
</dbReference>
<keyword evidence="11" id="KW-0723">Serine/threonine-protein kinase</keyword>
<dbReference type="PANTHER" id="PTHR43289">
    <property type="entry name" value="MITOGEN-ACTIVATED PROTEIN KINASE KINASE KINASE 20-RELATED"/>
    <property type="match status" value="1"/>
</dbReference>
<keyword evidence="6" id="KW-0802">TPR repeat</keyword>